<keyword evidence="3" id="KW-1185">Reference proteome</keyword>
<evidence type="ECO:0000313" key="2">
    <source>
        <dbReference type="EMBL" id="KAF2900955.1"/>
    </source>
</evidence>
<accession>A0A8K0DI40</accession>
<dbReference type="Proteomes" id="UP000801492">
    <property type="component" value="Unassembled WGS sequence"/>
</dbReference>
<dbReference type="OrthoDB" id="6782755at2759"/>
<dbReference type="AlphaFoldDB" id="A0A8K0DI40"/>
<evidence type="ECO:0000256" key="1">
    <source>
        <dbReference type="SAM" id="Coils"/>
    </source>
</evidence>
<protein>
    <submittedName>
        <fullName evidence="2">Uncharacterized protein</fullName>
    </submittedName>
</protein>
<proteinExistence type="predicted"/>
<dbReference type="EMBL" id="VTPC01001932">
    <property type="protein sequence ID" value="KAF2900955.1"/>
    <property type="molecule type" value="Genomic_DNA"/>
</dbReference>
<organism evidence="2 3">
    <name type="scientific">Ignelater luminosus</name>
    <name type="common">Cucubano</name>
    <name type="synonym">Pyrophorus luminosus</name>
    <dbReference type="NCBI Taxonomy" id="2038154"/>
    <lineage>
        <taxon>Eukaryota</taxon>
        <taxon>Metazoa</taxon>
        <taxon>Ecdysozoa</taxon>
        <taxon>Arthropoda</taxon>
        <taxon>Hexapoda</taxon>
        <taxon>Insecta</taxon>
        <taxon>Pterygota</taxon>
        <taxon>Neoptera</taxon>
        <taxon>Endopterygota</taxon>
        <taxon>Coleoptera</taxon>
        <taxon>Polyphaga</taxon>
        <taxon>Elateriformia</taxon>
        <taxon>Elateroidea</taxon>
        <taxon>Elateridae</taxon>
        <taxon>Agrypninae</taxon>
        <taxon>Pyrophorini</taxon>
        <taxon>Ignelater</taxon>
    </lineage>
</organism>
<sequence>MIRELIEDVRELTQDQKVYQQEMKEIKIENEALKKENAKIEENMKNMEARMNRLEKEYTKNNLVISGLRIETEDKGDPKIEMENFIEKNMGIKIEIKDAIKTGEKLYKIKLDNTRDKEEAIKNKNNLRNFKERIYNISAKN</sequence>
<gene>
    <name evidence="2" type="ORF">ILUMI_05236</name>
</gene>
<comment type="caution">
    <text evidence="2">The sequence shown here is derived from an EMBL/GenBank/DDBJ whole genome shotgun (WGS) entry which is preliminary data.</text>
</comment>
<keyword evidence="1" id="KW-0175">Coiled coil</keyword>
<reference evidence="2" key="1">
    <citation type="submission" date="2019-08" db="EMBL/GenBank/DDBJ databases">
        <title>The genome of the North American firefly Photinus pyralis.</title>
        <authorList>
            <consortium name="Photinus pyralis genome working group"/>
            <person name="Fallon T.R."/>
            <person name="Sander Lower S.E."/>
            <person name="Weng J.-K."/>
        </authorList>
    </citation>
    <scope>NUCLEOTIDE SEQUENCE</scope>
    <source>
        <strain evidence="2">TRF0915ILg1</strain>
        <tissue evidence="2">Whole body</tissue>
    </source>
</reference>
<evidence type="ECO:0000313" key="3">
    <source>
        <dbReference type="Proteomes" id="UP000801492"/>
    </source>
</evidence>
<name>A0A8K0DI40_IGNLU</name>
<feature type="coiled-coil region" evidence="1">
    <location>
        <begin position="2"/>
        <end position="64"/>
    </location>
</feature>